<evidence type="ECO:0008006" key="3">
    <source>
        <dbReference type="Google" id="ProtNLM"/>
    </source>
</evidence>
<accession>A0ABM7X0M8</accession>
<gene>
    <name evidence="1" type="ORF">AMOR_42550</name>
</gene>
<dbReference type="InterPro" id="IPR011048">
    <property type="entry name" value="Haem_d1_sf"/>
</dbReference>
<dbReference type="Pfam" id="PF10282">
    <property type="entry name" value="Lactonase"/>
    <property type="match status" value="1"/>
</dbReference>
<dbReference type="Proteomes" id="UP001162891">
    <property type="component" value="Chromosome"/>
</dbReference>
<evidence type="ECO:0000313" key="2">
    <source>
        <dbReference type="Proteomes" id="UP001162891"/>
    </source>
</evidence>
<name>A0ABM7X0M8_9BACT</name>
<sequence length="479" mass="49990">MAPVSHTQVRSLRASGVLAAAMLVAGCHLPARGSEGLARLADQGELWLYLEPLPPGAERLDVALASVSVVGADGVAVPLELRLPHLSGPTAASQHLLARGRLPAGRYEGFQIAVSGATLATDEGASALLVSKEPTTVPANVVVQRGHTAVLSLTLRFGDAVQKGYAFTPAFGVVTPTRPVPQLMALCTNEEGASVTVYDRQRLEAGDVFPTGGGPRGMVLDTATGRAYVAASFEDAIDVVDVGSGAALPSIVLRPGDRPAELALARDGHTLLVVDEGANALSFLDLVSRSEVARVPVGDAPRGLLLDRAGLRAYVLDRTSNAITIVDVVNRAVVGTVPTDPEPLQAALSRDGSRLFVVSAGSVYLTVLSVPDLTVVSRVFVGLGARAVLVDTRTDLVYVGGDLGGSISVLDPFSLVRVDALEVPGDVGWLAIADQENALHALLPERRQIAVIDLTSRELRATLDVGDRPYQLVLAGQRR</sequence>
<dbReference type="PANTHER" id="PTHR47197:SF3">
    <property type="entry name" value="DIHYDRO-HEME D1 DEHYDROGENASE"/>
    <property type="match status" value="1"/>
</dbReference>
<dbReference type="EMBL" id="AP025591">
    <property type="protein sequence ID" value="BDG05259.1"/>
    <property type="molecule type" value="Genomic_DNA"/>
</dbReference>
<evidence type="ECO:0000313" key="1">
    <source>
        <dbReference type="EMBL" id="BDG05259.1"/>
    </source>
</evidence>
<dbReference type="RefSeq" id="WP_248353883.1">
    <property type="nucleotide sequence ID" value="NZ_AP025591.1"/>
</dbReference>
<dbReference type="SUPFAM" id="SSF51004">
    <property type="entry name" value="C-terminal (heme d1) domain of cytochrome cd1-nitrite reductase"/>
    <property type="match status" value="1"/>
</dbReference>
<keyword evidence="2" id="KW-1185">Reference proteome</keyword>
<protein>
    <recommendedName>
        <fullName evidence="3">YncE family protein</fullName>
    </recommendedName>
</protein>
<proteinExistence type="predicted"/>
<dbReference type="InterPro" id="IPR019405">
    <property type="entry name" value="Lactonase_7-beta_prop"/>
</dbReference>
<reference evidence="2" key="1">
    <citation type="journal article" date="2022" name="Int. J. Syst. Evol. Microbiol.">
        <title>Anaeromyxobacter oryzae sp. nov., Anaeromyxobacter diazotrophicus sp. nov. and Anaeromyxobacter paludicola sp. nov., isolated from paddy soils.</title>
        <authorList>
            <person name="Itoh H."/>
            <person name="Xu Z."/>
            <person name="Mise K."/>
            <person name="Masuda Y."/>
            <person name="Ushijima N."/>
            <person name="Hayakawa C."/>
            <person name="Shiratori Y."/>
            <person name="Senoo K."/>
        </authorList>
    </citation>
    <scope>NUCLEOTIDE SEQUENCE [LARGE SCALE GENOMIC DNA]</scope>
    <source>
        <strain evidence="2">Red232</strain>
    </source>
</reference>
<dbReference type="InterPro" id="IPR015943">
    <property type="entry name" value="WD40/YVTN_repeat-like_dom_sf"/>
</dbReference>
<organism evidence="1 2">
    <name type="scientific">Anaeromyxobacter oryzae</name>
    <dbReference type="NCBI Taxonomy" id="2918170"/>
    <lineage>
        <taxon>Bacteria</taxon>
        <taxon>Pseudomonadati</taxon>
        <taxon>Myxococcota</taxon>
        <taxon>Myxococcia</taxon>
        <taxon>Myxococcales</taxon>
        <taxon>Cystobacterineae</taxon>
        <taxon>Anaeromyxobacteraceae</taxon>
        <taxon>Anaeromyxobacter</taxon>
    </lineage>
</organism>
<dbReference type="PANTHER" id="PTHR47197">
    <property type="entry name" value="PROTEIN NIRF"/>
    <property type="match status" value="1"/>
</dbReference>
<dbReference type="Gene3D" id="2.130.10.10">
    <property type="entry name" value="YVTN repeat-like/Quinoprotein amine dehydrogenase"/>
    <property type="match status" value="1"/>
</dbReference>
<dbReference type="InterPro" id="IPR051200">
    <property type="entry name" value="Host-pathogen_enzymatic-act"/>
</dbReference>